<evidence type="ECO:0000313" key="9">
    <source>
        <dbReference type="Proteomes" id="UP000469870"/>
    </source>
</evidence>
<keyword evidence="1 3" id="KW-0812">Transmembrane</keyword>
<organism evidence="5 7">
    <name type="scientific">Fundicoccus ignavus</name>
    <dbReference type="NCBI Taxonomy" id="2664442"/>
    <lineage>
        <taxon>Bacteria</taxon>
        <taxon>Bacillati</taxon>
        <taxon>Bacillota</taxon>
        <taxon>Bacilli</taxon>
        <taxon>Lactobacillales</taxon>
        <taxon>Aerococcaceae</taxon>
        <taxon>Fundicoccus</taxon>
    </lineage>
</organism>
<dbReference type="InterPro" id="IPR009825">
    <property type="entry name" value="ECF_substrate-spec-like"/>
</dbReference>
<name>A0A6I2GHJ5_9LACT</name>
<dbReference type="Proteomes" id="UP000469870">
    <property type="component" value="Unassembled WGS sequence"/>
</dbReference>
<protein>
    <recommendedName>
        <fullName evidence="10">ECF transporter S component</fullName>
    </recommendedName>
</protein>
<reference evidence="7 9" key="2">
    <citation type="submission" date="2019-11" db="EMBL/GenBank/DDBJ databases">
        <title>Characterisation of Fundicoccus ignavus gen. nov. sp. nov., a novel genus of the family Aerococcaceae isolated from bulk tank milk.</title>
        <authorList>
            <person name="Siebert A."/>
            <person name="Huptas C."/>
            <person name="Wenning M."/>
            <person name="Scherer S."/>
            <person name="Doll E.V."/>
        </authorList>
    </citation>
    <scope>NUCLEOTIDE SEQUENCE [LARGE SCALE GENOMIC DNA]</scope>
    <source>
        <strain evidence="4 9">DSM 109653</strain>
        <strain evidence="5 7">WS4759</strain>
    </source>
</reference>
<dbReference type="Proteomes" id="UP000440066">
    <property type="component" value="Unassembled WGS sequence"/>
</dbReference>
<comment type="caution">
    <text evidence="5">The sequence shown here is derived from an EMBL/GenBank/DDBJ whole genome shotgun (WGS) entry which is preliminary data.</text>
</comment>
<accession>A0A6I2GHJ5</accession>
<dbReference type="Gene3D" id="1.10.1760.20">
    <property type="match status" value="1"/>
</dbReference>
<evidence type="ECO:0000313" key="8">
    <source>
        <dbReference type="Proteomes" id="UP000440066"/>
    </source>
</evidence>
<dbReference type="PANTHER" id="PTHR37815">
    <property type="entry name" value="UPF0397 PROTEIN BC_2624-RELATED"/>
    <property type="match status" value="1"/>
</dbReference>
<dbReference type="RefSeq" id="WP_153831491.1">
    <property type="nucleotide sequence ID" value="NZ_WJQR01000013.1"/>
</dbReference>
<evidence type="ECO:0000256" key="2">
    <source>
        <dbReference type="ARBA" id="ARBA00022989"/>
    </source>
</evidence>
<dbReference type="EMBL" id="WJQR01000013">
    <property type="protein sequence ID" value="MRI82542.1"/>
    <property type="molecule type" value="Genomic_DNA"/>
</dbReference>
<proteinExistence type="predicted"/>
<evidence type="ECO:0000313" key="7">
    <source>
        <dbReference type="Proteomes" id="UP000430975"/>
    </source>
</evidence>
<keyword evidence="7" id="KW-1185">Reference proteome</keyword>
<dbReference type="Pfam" id="PF07155">
    <property type="entry name" value="ECF-ribofla_trS"/>
    <property type="match status" value="1"/>
</dbReference>
<keyword evidence="3" id="KW-0472">Membrane</keyword>
<feature type="transmembrane region" description="Helical" evidence="3">
    <location>
        <begin position="148"/>
        <end position="167"/>
    </location>
</feature>
<evidence type="ECO:0000313" key="5">
    <source>
        <dbReference type="EMBL" id="MRI84971.1"/>
    </source>
</evidence>
<evidence type="ECO:0000256" key="1">
    <source>
        <dbReference type="ARBA" id="ARBA00022692"/>
    </source>
</evidence>
<keyword evidence="2 3" id="KW-1133">Transmembrane helix</keyword>
<feature type="transmembrane region" description="Helical" evidence="3">
    <location>
        <begin position="72"/>
        <end position="94"/>
    </location>
</feature>
<gene>
    <name evidence="6" type="ORF">GF867_02210</name>
    <name evidence="5" type="ORF">GIY09_03530</name>
    <name evidence="4" type="ORF">GIY11_11035</name>
</gene>
<dbReference type="Proteomes" id="UP000430975">
    <property type="component" value="Unassembled WGS sequence"/>
</dbReference>
<reference evidence="6 8" key="1">
    <citation type="submission" date="2019-11" db="EMBL/GenBank/DDBJ databases">
        <title>Characterisation of Fundicoccus ignavus gen. nov. sp. nov., a novel genus of the family Aerococcaceae from bulk tank milk.</title>
        <authorList>
            <person name="Siebert A."/>
            <person name="Huptas C."/>
            <person name="Wenning M."/>
            <person name="Scherer S."/>
            <person name="Doll E.V."/>
        </authorList>
    </citation>
    <scope>NUCLEOTIDE SEQUENCE [LARGE SCALE GENOMIC DNA]</scope>
    <source>
        <strain evidence="6 8">DSM 109652</strain>
    </source>
</reference>
<dbReference type="PANTHER" id="PTHR37815:SF3">
    <property type="entry name" value="UPF0397 PROTEIN SPR0429"/>
    <property type="match status" value="1"/>
</dbReference>
<evidence type="ECO:0008006" key="10">
    <source>
        <dbReference type="Google" id="ProtNLM"/>
    </source>
</evidence>
<feature type="transmembrane region" description="Helical" evidence="3">
    <location>
        <begin position="39"/>
        <end position="66"/>
    </location>
</feature>
<dbReference type="EMBL" id="WJQS01000002">
    <property type="protein sequence ID" value="MRI84971.1"/>
    <property type="molecule type" value="Genomic_DNA"/>
</dbReference>
<sequence>MKKQTNTFQLIEISMYAALIVVAIYFVRIPMPTAFVHPGNALVILAVLLMGFRRGVVAALLGLFIFDATAGYITSVPFTLLENFIVLVVLEIIYKYGYRREDYFLSIVSLGVLGALTKIVAIFIKHTITQLLLGNATAAALSIALSKMPASFMTGVVTAVLVPLLYFPMKKVVERFHPVGE</sequence>
<dbReference type="GO" id="GO:0016020">
    <property type="term" value="C:membrane"/>
    <property type="evidence" value="ECO:0007669"/>
    <property type="project" value="InterPro"/>
</dbReference>
<evidence type="ECO:0000313" key="6">
    <source>
        <dbReference type="EMBL" id="MRJ46382.1"/>
    </source>
</evidence>
<feature type="transmembrane region" description="Helical" evidence="3">
    <location>
        <begin position="6"/>
        <end position="27"/>
    </location>
</feature>
<dbReference type="AlphaFoldDB" id="A0A6I2GHJ5"/>
<dbReference type="EMBL" id="WJQT01000002">
    <property type="protein sequence ID" value="MRJ46382.1"/>
    <property type="molecule type" value="Genomic_DNA"/>
</dbReference>
<feature type="transmembrane region" description="Helical" evidence="3">
    <location>
        <begin position="103"/>
        <end position="128"/>
    </location>
</feature>
<evidence type="ECO:0000256" key="3">
    <source>
        <dbReference type="SAM" id="Phobius"/>
    </source>
</evidence>
<evidence type="ECO:0000313" key="4">
    <source>
        <dbReference type="EMBL" id="MRI82542.1"/>
    </source>
</evidence>